<gene>
    <name evidence="2" type="ORF">DPMN_059114</name>
</gene>
<dbReference type="Proteomes" id="UP000828390">
    <property type="component" value="Unassembled WGS sequence"/>
</dbReference>
<keyword evidence="3" id="KW-1185">Reference proteome</keyword>
<feature type="region of interest" description="Disordered" evidence="1">
    <location>
        <begin position="34"/>
        <end position="60"/>
    </location>
</feature>
<sequence length="108" mass="11772">MDGNGKIGRPLESHHGSVLRYDEVLAILNADQTDQSSNKNVSCKQLQQPDATEQSSLLDDGLNWTTTGSASLPSNRRTVVSKKSCCVVDKVRLKVNGNKAIRLGYVPF</sequence>
<reference evidence="2" key="1">
    <citation type="journal article" date="2019" name="bioRxiv">
        <title>The Genome of the Zebra Mussel, Dreissena polymorpha: A Resource for Invasive Species Research.</title>
        <authorList>
            <person name="McCartney M.A."/>
            <person name="Auch B."/>
            <person name="Kono T."/>
            <person name="Mallez S."/>
            <person name="Zhang Y."/>
            <person name="Obille A."/>
            <person name="Becker A."/>
            <person name="Abrahante J.E."/>
            <person name="Garbe J."/>
            <person name="Badalamenti J.P."/>
            <person name="Herman A."/>
            <person name="Mangelson H."/>
            <person name="Liachko I."/>
            <person name="Sullivan S."/>
            <person name="Sone E.D."/>
            <person name="Koren S."/>
            <person name="Silverstein K.A.T."/>
            <person name="Beckman K.B."/>
            <person name="Gohl D.M."/>
        </authorList>
    </citation>
    <scope>NUCLEOTIDE SEQUENCE</scope>
    <source>
        <strain evidence="2">Duluth1</strain>
        <tissue evidence="2">Whole animal</tissue>
    </source>
</reference>
<dbReference type="AlphaFoldDB" id="A0A9D4C3D5"/>
<evidence type="ECO:0000313" key="2">
    <source>
        <dbReference type="EMBL" id="KAH3716392.1"/>
    </source>
</evidence>
<accession>A0A9D4C3D5</accession>
<comment type="caution">
    <text evidence="2">The sequence shown here is derived from an EMBL/GenBank/DDBJ whole genome shotgun (WGS) entry which is preliminary data.</text>
</comment>
<name>A0A9D4C3D5_DREPO</name>
<proteinExistence type="predicted"/>
<protein>
    <submittedName>
        <fullName evidence="2">Uncharacterized protein</fullName>
    </submittedName>
</protein>
<organism evidence="2 3">
    <name type="scientific">Dreissena polymorpha</name>
    <name type="common">Zebra mussel</name>
    <name type="synonym">Mytilus polymorpha</name>
    <dbReference type="NCBI Taxonomy" id="45954"/>
    <lineage>
        <taxon>Eukaryota</taxon>
        <taxon>Metazoa</taxon>
        <taxon>Spiralia</taxon>
        <taxon>Lophotrochozoa</taxon>
        <taxon>Mollusca</taxon>
        <taxon>Bivalvia</taxon>
        <taxon>Autobranchia</taxon>
        <taxon>Heteroconchia</taxon>
        <taxon>Euheterodonta</taxon>
        <taxon>Imparidentia</taxon>
        <taxon>Neoheterodontei</taxon>
        <taxon>Myida</taxon>
        <taxon>Dreissenoidea</taxon>
        <taxon>Dreissenidae</taxon>
        <taxon>Dreissena</taxon>
    </lineage>
</organism>
<evidence type="ECO:0000256" key="1">
    <source>
        <dbReference type="SAM" id="MobiDB-lite"/>
    </source>
</evidence>
<dbReference type="EMBL" id="JAIWYP010000013">
    <property type="protein sequence ID" value="KAH3716392.1"/>
    <property type="molecule type" value="Genomic_DNA"/>
</dbReference>
<evidence type="ECO:0000313" key="3">
    <source>
        <dbReference type="Proteomes" id="UP000828390"/>
    </source>
</evidence>
<reference evidence="2" key="2">
    <citation type="submission" date="2020-11" db="EMBL/GenBank/DDBJ databases">
        <authorList>
            <person name="McCartney M.A."/>
            <person name="Auch B."/>
            <person name="Kono T."/>
            <person name="Mallez S."/>
            <person name="Becker A."/>
            <person name="Gohl D.M."/>
            <person name="Silverstein K.A.T."/>
            <person name="Koren S."/>
            <person name="Bechman K.B."/>
            <person name="Herman A."/>
            <person name="Abrahante J.E."/>
            <person name="Garbe J."/>
        </authorList>
    </citation>
    <scope>NUCLEOTIDE SEQUENCE</scope>
    <source>
        <strain evidence="2">Duluth1</strain>
        <tissue evidence="2">Whole animal</tissue>
    </source>
</reference>